<gene>
    <name evidence="1" type="ORF">GCM10023208_32590</name>
</gene>
<protein>
    <submittedName>
        <fullName evidence="1">Uncharacterized protein</fullName>
    </submittedName>
</protein>
<organism evidence="1 2">
    <name type="scientific">Erythrobacter westpacificensis</name>
    <dbReference type="NCBI Taxonomy" id="1055231"/>
    <lineage>
        <taxon>Bacteria</taxon>
        <taxon>Pseudomonadati</taxon>
        <taxon>Pseudomonadota</taxon>
        <taxon>Alphaproteobacteria</taxon>
        <taxon>Sphingomonadales</taxon>
        <taxon>Erythrobacteraceae</taxon>
        <taxon>Erythrobacter/Porphyrobacter group</taxon>
        <taxon>Erythrobacter</taxon>
    </lineage>
</organism>
<keyword evidence="2" id="KW-1185">Reference proteome</keyword>
<name>A0ABP9KRP8_9SPHN</name>
<comment type="caution">
    <text evidence="1">The sequence shown here is derived from an EMBL/GenBank/DDBJ whole genome shotgun (WGS) entry which is preliminary data.</text>
</comment>
<evidence type="ECO:0000313" key="1">
    <source>
        <dbReference type="EMBL" id="GAA5062385.1"/>
    </source>
</evidence>
<dbReference type="EMBL" id="BAABHV010000025">
    <property type="protein sequence ID" value="GAA5062385.1"/>
    <property type="molecule type" value="Genomic_DNA"/>
</dbReference>
<reference evidence="2" key="1">
    <citation type="journal article" date="2019" name="Int. J. Syst. Evol. Microbiol.">
        <title>The Global Catalogue of Microorganisms (GCM) 10K type strain sequencing project: providing services to taxonomists for standard genome sequencing and annotation.</title>
        <authorList>
            <consortium name="The Broad Institute Genomics Platform"/>
            <consortium name="The Broad Institute Genome Sequencing Center for Infectious Disease"/>
            <person name="Wu L."/>
            <person name="Ma J."/>
        </authorList>
    </citation>
    <scope>NUCLEOTIDE SEQUENCE [LARGE SCALE GENOMIC DNA]</scope>
    <source>
        <strain evidence="2">JCM 18014</strain>
    </source>
</reference>
<proteinExistence type="predicted"/>
<accession>A0ABP9KRP8</accession>
<sequence>MRGIEPTLSDLCRAADANLRLANDLQMSEGCGCSKATAKQRLKRGFEKLEKNRKPTDKELRVLGYLANRFIWRPAFTADQLFDEFGQLLVQCGIIDRAEMAPLENSKVPLTLYALTVMHGSAIILENGQRSNLYAGYANREGKLEVKMEIVFTEQSKPILSPICLFQTDLKPEDHCEADMLDAEAPVLIDHWKRPIELNSANKLACV</sequence>
<evidence type="ECO:0000313" key="2">
    <source>
        <dbReference type="Proteomes" id="UP001500518"/>
    </source>
</evidence>
<dbReference type="Proteomes" id="UP001500518">
    <property type="component" value="Unassembled WGS sequence"/>
</dbReference>